<name>A0A544QW65_9FIRM</name>
<dbReference type="Proteomes" id="UP000317863">
    <property type="component" value="Unassembled WGS sequence"/>
</dbReference>
<comment type="caution">
    <text evidence="1">The sequence shown here is derived from an EMBL/GenBank/DDBJ whole genome shotgun (WGS) entry which is preliminary data.</text>
</comment>
<accession>A0A544QW65</accession>
<organism evidence="1 2">
    <name type="scientific">Peptacetobacter hominis</name>
    <dbReference type="NCBI Taxonomy" id="2743610"/>
    <lineage>
        <taxon>Bacteria</taxon>
        <taxon>Bacillati</taxon>
        <taxon>Bacillota</taxon>
        <taxon>Clostridia</taxon>
        <taxon>Peptostreptococcales</taxon>
        <taxon>Peptostreptococcaceae</taxon>
        <taxon>Peptacetobacter</taxon>
    </lineage>
</organism>
<dbReference type="RefSeq" id="WP_174919145.1">
    <property type="nucleotide sequence ID" value="NZ_SGJB01000005.1"/>
</dbReference>
<protein>
    <submittedName>
        <fullName evidence="1">Uncharacterized protein</fullName>
    </submittedName>
</protein>
<keyword evidence="2" id="KW-1185">Reference proteome</keyword>
<reference evidence="1 2" key="1">
    <citation type="submission" date="2019-02" db="EMBL/GenBank/DDBJ databases">
        <title>Peptostreptococcaceae bacterium ZHW00191 nov., a new bacterium isolated from the human gut.</title>
        <authorList>
            <person name="Zhou H.-W."/>
            <person name="Chen X.-J."/>
        </authorList>
    </citation>
    <scope>NUCLEOTIDE SEQUENCE [LARGE SCALE GENOMIC DNA]</scope>
    <source>
        <strain evidence="1 2">ZHW00191</strain>
    </source>
</reference>
<evidence type="ECO:0000313" key="1">
    <source>
        <dbReference type="EMBL" id="TQQ84933.1"/>
    </source>
</evidence>
<dbReference type="EMBL" id="SGJB01000005">
    <property type="protein sequence ID" value="TQQ84933.1"/>
    <property type="molecule type" value="Genomic_DNA"/>
</dbReference>
<dbReference type="AlphaFoldDB" id="A0A544QW65"/>
<sequence>MPLFFSVWIDFKKKITEPVQEEKYVRKIVTYHGDTDAALIISHKYKAALMKESDYYSKEPRAN</sequence>
<evidence type="ECO:0000313" key="2">
    <source>
        <dbReference type="Proteomes" id="UP000317863"/>
    </source>
</evidence>
<proteinExistence type="predicted"/>
<gene>
    <name evidence="1" type="ORF">EXD82_03560</name>
</gene>